<dbReference type="PANTHER" id="PTHR45527">
    <property type="entry name" value="NONRIBOSOMAL PEPTIDE SYNTHETASE"/>
    <property type="match status" value="1"/>
</dbReference>
<dbReference type="PROSITE" id="PS50075">
    <property type="entry name" value="CARRIER"/>
    <property type="match status" value="1"/>
</dbReference>
<dbReference type="Pfam" id="PF13193">
    <property type="entry name" value="AMP-binding_C"/>
    <property type="match status" value="1"/>
</dbReference>
<organism evidence="2 3">
    <name type="scientific">Pseudomonas syringae pv. aptata</name>
    <dbReference type="NCBI Taxonomy" id="83167"/>
    <lineage>
        <taxon>Bacteria</taxon>
        <taxon>Pseudomonadati</taxon>
        <taxon>Pseudomonadota</taxon>
        <taxon>Gammaproteobacteria</taxon>
        <taxon>Pseudomonadales</taxon>
        <taxon>Pseudomonadaceae</taxon>
        <taxon>Pseudomonas</taxon>
        <taxon>Pseudomonas syringae</taxon>
    </lineage>
</organism>
<dbReference type="SUPFAM" id="SSF56801">
    <property type="entry name" value="Acetyl-CoA synthetase-like"/>
    <property type="match status" value="1"/>
</dbReference>
<dbReference type="AlphaFoldDB" id="A0A3M3WJL0"/>
<name>A0A3M3WJL0_PSEAP</name>
<reference evidence="2 3" key="1">
    <citation type="submission" date="2018-08" db="EMBL/GenBank/DDBJ databases">
        <title>Recombination of ecologically and evolutionarily significant loci maintains genetic cohesion in the Pseudomonas syringae species complex.</title>
        <authorList>
            <person name="Dillon M."/>
            <person name="Thakur S."/>
            <person name="Almeida R.N.D."/>
            <person name="Weir B.S."/>
            <person name="Guttman D.S."/>
        </authorList>
    </citation>
    <scope>NUCLEOTIDE SEQUENCE [LARGE SCALE GENOMIC DNA]</scope>
    <source>
        <strain evidence="2 3">ICMP 4388</strain>
    </source>
</reference>
<dbReference type="EMBL" id="RBPX01000374">
    <property type="protein sequence ID" value="RMO57739.1"/>
    <property type="molecule type" value="Genomic_DNA"/>
</dbReference>
<accession>A0A3M3WJL0</accession>
<dbReference type="InterPro" id="IPR009081">
    <property type="entry name" value="PP-bd_ACP"/>
</dbReference>
<protein>
    <submittedName>
        <fullName evidence="2">Amino acid adenylation</fullName>
    </submittedName>
</protein>
<dbReference type="PANTHER" id="PTHR45527:SF1">
    <property type="entry name" value="FATTY ACID SYNTHASE"/>
    <property type="match status" value="1"/>
</dbReference>
<dbReference type="Gene3D" id="3.30.300.30">
    <property type="match status" value="1"/>
</dbReference>
<dbReference type="GO" id="GO:0044550">
    <property type="term" value="P:secondary metabolite biosynthetic process"/>
    <property type="evidence" value="ECO:0007669"/>
    <property type="project" value="TreeGrafter"/>
</dbReference>
<dbReference type="Gene3D" id="1.10.1200.10">
    <property type="entry name" value="ACP-like"/>
    <property type="match status" value="1"/>
</dbReference>
<evidence type="ECO:0000313" key="2">
    <source>
        <dbReference type="EMBL" id="RMO57739.1"/>
    </source>
</evidence>
<dbReference type="GO" id="GO:0031177">
    <property type="term" value="F:phosphopantetheine binding"/>
    <property type="evidence" value="ECO:0007669"/>
    <property type="project" value="TreeGrafter"/>
</dbReference>
<evidence type="ECO:0000259" key="1">
    <source>
        <dbReference type="PROSITE" id="PS50075"/>
    </source>
</evidence>
<dbReference type="GO" id="GO:0005737">
    <property type="term" value="C:cytoplasm"/>
    <property type="evidence" value="ECO:0007669"/>
    <property type="project" value="TreeGrafter"/>
</dbReference>
<dbReference type="InterPro" id="IPR045851">
    <property type="entry name" value="AMP-bd_C_sf"/>
</dbReference>
<sequence>MARQDEPGHKRLVAYVVGEENSVLSAVELRRELAASLAEYMVPSAFMVLDSFPLTANGKLDQKALPAPDAQALAMREYAPPEGDVEIAIAQIWQSLLQVPQVGRHDHFFELGGHS</sequence>
<proteinExistence type="predicted"/>
<feature type="non-terminal residue" evidence="2">
    <location>
        <position position="115"/>
    </location>
</feature>
<dbReference type="GO" id="GO:0043041">
    <property type="term" value="P:amino acid activation for nonribosomal peptide biosynthetic process"/>
    <property type="evidence" value="ECO:0007669"/>
    <property type="project" value="TreeGrafter"/>
</dbReference>
<dbReference type="InterPro" id="IPR025110">
    <property type="entry name" value="AMP-bd_C"/>
</dbReference>
<evidence type="ECO:0000313" key="3">
    <source>
        <dbReference type="Proteomes" id="UP000274541"/>
    </source>
</evidence>
<comment type="caution">
    <text evidence="2">The sequence shown here is derived from an EMBL/GenBank/DDBJ whole genome shotgun (WGS) entry which is preliminary data.</text>
</comment>
<feature type="domain" description="Carrier" evidence="1">
    <location>
        <begin position="80"/>
        <end position="115"/>
    </location>
</feature>
<dbReference type="Proteomes" id="UP000274541">
    <property type="component" value="Unassembled WGS sequence"/>
</dbReference>
<dbReference type="InterPro" id="IPR036736">
    <property type="entry name" value="ACP-like_sf"/>
</dbReference>
<gene>
    <name evidence="2" type="ORF">ALQ37_04940</name>
</gene>